<accession>A0ABR1T7Y6</accession>
<comment type="subcellular location">
    <subcellularLocation>
        <location evidence="1">Membrane</location>
        <topology evidence="1">Multi-pass membrane protein</topology>
    </subcellularLocation>
</comment>
<evidence type="ECO:0000313" key="12">
    <source>
        <dbReference type="EMBL" id="KAK8041959.1"/>
    </source>
</evidence>
<feature type="region of interest" description="Disordered" evidence="9">
    <location>
        <begin position="1"/>
        <end position="20"/>
    </location>
</feature>
<evidence type="ECO:0000313" key="13">
    <source>
        <dbReference type="Proteomes" id="UP001444661"/>
    </source>
</evidence>
<keyword evidence="6 10" id="KW-0472">Membrane</keyword>
<organism evidence="12 13">
    <name type="scientific">Apiospora rasikravindrae</name>
    <dbReference type="NCBI Taxonomy" id="990691"/>
    <lineage>
        <taxon>Eukaryota</taxon>
        <taxon>Fungi</taxon>
        <taxon>Dikarya</taxon>
        <taxon>Ascomycota</taxon>
        <taxon>Pezizomycotina</taxon>
        <taxon>Sordariomycetes</taxon>
        <taxon>Xylariomycetidae</taxon>
        <taxon>Amphisphaeriales</taxon>
        <taxon>Apiosporaceae</taxon>
        <taxon>Apiospora</taxon>
    </lineage>
</organism>
<evidence type="ECO:0000256" key="4">
    <source>
        <dbReference type="ARBA" id="ARBA00022692"/>
    </source>
</evidence>
<keyword evidence="13" id="KW-1185">Reference proteome</keyword>
<feature type="transmembrane region" description="Helical" evidence="10">
    <location>
        <begin position="357"/>
        <end position="377"/>
    </location>
</feature>
<dbReference type="EMBL" id="JAQQWK010000005">
    <property type="protein sequence ID" value="KAK8041959.1"/>
    <property type="molecule type" value="Genomic_DNA"/>
</dbReference>
<feature type="region of interest" description="Disordered" evidence="9">
    <location>
        <begin position="562"/>
        <end position="603"/>
    </location>
</feature>
<keyword evidence="5 10" id="KW-1133">Transmembrane helix</keyword>
<protein>
    <submittedName>
        <fullName evidence="12">MFS maltose permease</fullName>
    </submittedName>
</protein>
<feature type="transmembrane region" description="Helical" evidence="10">
    <location>
        <begin position="228"/>
        <end position="248"/>
    </location>
</feature>
<comment type="similarity">
    <text evidence="2 8">Belongs to the major facilitator superfamily. Sugar transporter (TC 2.A.1.1) family.</text>
</comment>
<evidence type="ECO:0000256" key="5">
    <source>
        <dbReference type="ARBA" id="ARBA00022989"/>
    </source>
</evidence>
<feature type="domain" description="Major facilitator superfamily (MFS) profile" evidence="11">
    <location>
        <begin position="47"/>
        <end position="527"/>
    </location>
</feature>
<evidence type="ECO:0000256" key="6">
    <source>
        <dbReference type="ARBA" id="ARBA00023136"/>
    </source>
</evidence>
<evidence type="ECO:0000256" key="7">
    <source>
        <dbReference type="ARBA" id="ARBA00026248"/>
    </source>
</evidence>
<evidence type="ECO:0000256" key="2">
    <source>
        <dbReference type="ARBA" id="ARBA00010992"/>
    </source>
</evidence>
<dbReference type="PROSITE" id="PS50850">
    <property type="entry name" value="MFS"/>
    <property type="match status" value="1"/>
</dbReference>
<comment type="caution">
    <text evidence="12">The sequence shown here is derived from an EMBL/GenBank/DDBJ whole genome shotgun (WGS) entry which is preliminary data.</text>
</comment>
<dbReference type="Gene3D" id="1.20.1250.20">
    <property type="entry name" value="MFS general substrate transporter like domains"/>
    <property type="match status" value="1"/>
</dbReference>
<keyword evidence="4 10" id="KW-0812">Transmembrane</keyword>
<dbReference type="InterPro" id="IPR005828">
    <property type="entry name" value="MFS_sugar_transport-like"/>
</dbReference>
<dbReference type="Proteomes" id="UP001444661">
    <property type="component" value="Unassembled WGS sequence"/>
</dbReference>
<dbReference type="NCBIfam" id="TIGR00879">
    <property type="entry name" value="SP"/>
    <property type="match status" value="1"/>
</dbReference>
<gene>
    <name evidence="12" type="ORF">PG993_006482</name>
</gene>
<feature type="transmembrane region" description="Helical" evidence="10">
    <location>
        <begin position="498"/>
        <end position="521"/>
    </location>
</feature>
<feature type="transmembrane region" description="Helical" evidence="10">
    <location>
        <begin position="389"/>
        <end position="409"/>
    </location>
</feature>
<reference evidence="12 13" key="1">
    <citation type="submission" date="2023-01" db="EMBL/GenBank/DDBJ databases">
        <title>Analysis of 21 Apiospora genomes using comparative genomics revels a genus with tremendous synthesis potential of carbohydrate active enzymes and secondary metabolites.</title>
        <authorList>
            <person name="Sorensen T."/>
        </authorList>
    </citation>
    <scope>NUCLEOTIDE SEQUENCE [LARGE SCALE GENOMIC DNA]</scope>
    <source>
        <strain evidence="12 13">CBS 33761</strain>
    </source>
</reference>
<dbReference type="PANTHER" id="PTHR48022:SF5">
    <property type="entry name" value="ALPHA-GLUCOSIDES PERMEASE MPH2-RELATED"/>
    <property type="match status" value="1"/>
</dbReference>
<evidence type="ECO:0000259" key="11">
    <source>
        <dbReference type="PROSITE" id="PS50850"/>
    </source>
</evidence>
<dbReference type="InterPro" id="IPR050360">
    <property type="entry name" value="MFS_Sugar_Transporters"/>
</dbReference>
<feature type="transmembrane region" description="Helical" evidence="10">
    <location>
        <begin position="129"/>
        <end position="147"/>
    </location>
</feature>
<dbReference type="Pfam" id="PF00083">
    <property type="entry name" value="Sugar_tr"/>
    <property type="match status" value="1"/>
</dbReference>
<name>A0ABR1T7Y6_9PEZI</name>
<evidence type="ECO:0000256" key="9">
    <source>
        <dbReference type="SAM" id="MobiDB-lite"/>
    </source>
</evidence>
<evidence type="ECO:0000256" key="8">
    <source>
        <dbReference type="RuleBase" id="RU003346"/>
    </source>
</evidence>
<proteinExistence type="inferred from homology"/>
<feature type="compositionally biased region" description="Polar residues" evidence="9">
    <location>
        <begin position="584"/>
        <end position="593"/>
    </location>
</feature>
<evidence type="ECO:0000256" key="3">
    <source>
        <dbReference type="ARBA" id="ARBA00022448"/>
    </source>
</evidence>
<dbReference type="InterPro" id="IPR003663">
    <property type="entry name" value="Sugar/inositol_transpt"/>
</dbReference>
<dbReference type="InterPro" id="IPR020846">
    <property type="entry name" value="MFS_dom"/>
</dbReference>
<evidence type="ECO:0000256" key="1">
    <source>
        <dbReference type="ARBA" id="ARBA00004141"/>
    </source>
</evidence>
<dbReference type="PANTHER" id="PTHR48022">
    <property type="entry name" value="PLASTIDIC GLUCOSE TRANSPORTER 4"/>
    <property type="match status" value="1"/>
</dbReference>
<feature type="transmembrane region" description="Helical" evidence="10">
    <location>
        <begin position="323"/>
        <end position="345"/>
    </location>
</feature>
<dbReference type="InterPro" id="IPR005829">
    <property type="entry name" value="Sugar_transporter_CS"/>
</dbReference>
<sequence>MQLQRTSSSSMVGDTPIVTGDATRAADDEKNMTLREALRVGKKGILWAIVCASSTVMEGFDLSMLGGFYAYPAFQMKFGMLYKTDPDGTNHYEVPAAWQTALSAGAQIGQITGLCISGMAAQRFGYKRTVITALLFVTVFVFIPFFAPSREVLLVGEILQGIPWGVFEAMPASYAAEIVPLAIRPYITTYSNLCWVIGQLLSTGVLRACLTMGNKNEWAYRLPFGLQWVWPPLILMFMTFAPESPWYLEKKGLSDRAKLSLRRITNYDEQQIQDAYENIKHTVVIDRQCQCDSQTGNPKRNIKTALMEFPGCFKGQDRRRTEIACGTSISQSLCGSSLMGFAPYFFQAAGLSAEAAFTLHLGGLGLGVMGTLLAWVLMSYIGRRRIYTIGLGALCALLLLMAILSFAAMEKGGVPWTVAALLAVYIFVYDSTVGPCCYGIVTEVPSVQRRAATVALSRICYNLCATIGGSMSKLYNTDLCDGIISVVMNPLMLNPTSWGWGTKSTLFWTALCAMCLAWTYFRLPETKGRSFAELDLLFHQKTSARKFQRTVVNPFTTSVLDVGEPDGRVSTPSTPGGHEKETRGVSTPSSSAAQERVIAGPKA</sequence>
<feature type="compositionally biased region" description="Polar residues" evidence="9">
    <location>
        <begin position="1"/>
        <end position="12"/>
    </location>
</feature>
<evidence type="ECO:0000256" key="10">
    <source>
        <dbReference type="SAM" id="Phobius"/>
    </source>
</evidence>
<dbReference type="SUPFAM" id="SSF103473">
    <property type="entry name" value="MFS general substrate transporter"/>
    <property type="match status" value="1"/>
</dbReference>
<keyword evidence="7" id="KW-0462">Maltose metabolism</keyword>
<dbReference type="PROSITE" id="PS00217">
    <property type="entry name" value="SUGAR_TRANSPORT_2"/>
    <property type="match status" value="1"/>
</dbReference>
<dbReference type="InterPro" id="IPR036259">
    <property type="entry name" value="MFS_trans_sf"/>
</dbReference>
<keyword evidence="3 8" id="KW-0813">Transport</keyword>